<dbReference type="Proteomes" id="UP000249915">
    <property type="component" value="Unassembled WGS sequence"/>
</dbReference>
<sequence>MPVPARDLIFTVLGRDRASRVFDNVGDRIDRLGSRAIKVLGGVQGASAAAAAGVGASVAALPVAFAGLGAFALRENTAVRQSFEDLSEEVRTGLMADAAPLEQAYVGAAQRMGSAYQGLRPQMAAAFQASVPHVAELTEGVVEFAEGAMPGMVTSVQRAGPVMSGLRSLLRDTGAGLGEFFEITSEGAEDAGQGLEHYGQLMRDLLPEVGGILVDLSGLWAEHGGQAVDIVTRLVGVVGDLSNSALPTVSDALGVALDVLSGVLAVIEPITGALGPMIGAWLALTTAMRGIRAVRGVADSVATSVSNLNTQLDKTAKGGGGRLQAAGRGLVGLFGGPFGIAVAAATAGLALFGQESQDAANTQRSLASALRESNGQFDANARSALFNSESYQDVKDSVQGAGLSHKQYIDALVQGGPALDGLRSRLERIVEAGRSQEFVGNTTRDVYTDQAKAAMDLLGATDGLRGSVEGAVEEFGAAADASDVLAGSMHASVPGADALRESLTTLADQTADTTDKADALNDVWRRLFGIQIGLEEATANWEGGLADLAEQIEGVKTETGNWRGALLNANGTVNTSTEAGRNLLENLVQQGDEYRTLAQTAFDTALQQGKSQKQATEAARTAVHERRAQFIREAEQLGFTRRQAQRLADRYLGMPRDVFTGIHQPGILAALDRASDLRHRLNQIPDHVSTTVTTIFTSRGTGPTATNRLLSSAGFKDGGQVQAFDDGGAVQAFPNGFVRGPGGPRSDDILALLSNREFVSTAASAARNLDALEAGNRGAKLIAIDRSGVVQMANGGLAGAAGQILGHLRRGGGLFEDFSFRGNSQLVRRFNDQLADMFAARHGRVDVFGTNAVPGARGIVERFLRSVATPAPAQQPRQQPVVVSIDAGGLDDALLRWLRGAIRVRGGNVQVVLGKGGR</sequence>
<feature type="transmembrane region" description="Helical" evidence="5">
    <location>
        <begin position="330"/>
        <end position="352"/>
    </location>
</feature>
<evidence type="ECO:0000256" key="2">
    <source>
        <dbReference type="ARBA" id="ARBA00022692"/>
    </source>
</evidence>
<name>A0A2V4AYX5_9PSEU</name>
<reference evidence="6 7" key="1">
    <citation type="submission" date="2016-07" db="EMBL/GenBank/DDBJ databases">
        <title>Draft genome sequence of Prauserella muralis DSM 45305, isolated from a mould-covered wall in an indoor environment.</title>
        <authorList>
            <person name="Ruckert C."/>
            <person name="Albersmeier A."/>
            <person name="Jiang C.-L."/>
            <person name="Jiang Y."/>
            <person name="Kalinowski J."/>
            <person name="Schneider O."/>
            <person name="Winkler A."/>
            <person name="Zotchev S.B."/>
        </authorList>
    </citation>
    <scope>NUCLEOTIDE SEQUENCE [LARGE SCALE GENOMIC DNA]</scope>
    <source>
        <strain evidence="6 7">DSM 45305</strain>
    </source>
</reference>
<evidence type="ECO:0000256" key="1">
    <source>
        <dbReference type="ARBA" id="ARBA00004141"/>
    </source>
</evidence>
<keyword evidence="2 5" id="KW-0812">Transmembrane</keyword>
<dbReference type="GO" id="GO:0022857">
    <property type="term" value="F:transmembrane transporter activity"/>
    <property type="evidence" value="ECO:0007669"/>
    <property type="project" value="InterPro"/>
</dbReference>
<keyword evidence="3 5" id="KW-1133">Transmembrane helix</keyword>
<dbReference type="InterPro" id="IPR001958">
    <property type="entry name" value="Tet-R_TetA/multi-R_MdtG-like"/>
</dbReference>
<keyword evidence="7" id="KW-1185">Reference proteome</keyword>
<evidence type="ECO:0000256" key="4">
    <source>
        <dbReference type="ARBA" id="ARBA00023136"/>
    </source>
</evidence>
<comment type="subcellular location">
    <subcellularLocation>
        <location evidence="1">Membrane</location>
        <topology evidence="1">Multi-pass membrane protein</topology>
    </subcellularLocation>
</comment>
<keyword evidence="4 5" id="KW-0472">Membrane</keyword>
<dbReference type="AlphaFoldDB" id="A0A2V4AYX5"/>
<dbReference type="PRINTS" id="PR01035">
    <property type="entry name" value="TCRTETA"/>
</dbReference>
<evidence type="ECO:0000313" key="6">
    <source>
        <dbReference type="EMBL" id="PXY21120.1"/>
    </source>
</evidence>
<evidence type="ECO:0000256" key="5">
    <source>
        <dbReference type="SAM" id="Phobius"/>
    </source>
</evidence>
<comment type="caution">
    <text evidence="6">The sequence shown here is derived from an EMBL/GenBank/DDBJ whole genome shotgun (WGS) entry which is preliminary data.</text>
</comment>
<gene>
    <name evidence="6" type="ORF">BAY60_27015</name>
</gene>
<dbReference type="EMBL" id="MASW01000006">
    <property type="protein sequence ID" value="PXY21120.1"/>
    <property type="molecule type" value="Genomic_DNA"/>
</dbReference>
<dbReference type="GO" id="GO:0016020">
    <property type="term" value="C:membrane"/>
    <property type="evidence" value="ECO:0007669"/>
    <property type="project" value="UniProtKB-SubCell"/>
</dbReference>
<evidence type="ECO:0000313" key="7">
    <source>
        <dbReference type="Proteomes" id="UP000249915"/>
    </source>
</evidence>
<organism evidence="6 7">
    <name type="scientific">Prauserella muralis</name>
    <dbReference type="NCBI Taxonomy" id="588067"/>
    <lineage>
        <taxon>Bacteria</taxon>
        <taxon>Bacillati</taxon>
        <taxon>Actinomycetota</taxon>
        <taxon>Actinomycetes</taxon>
        <taxon>Pseudonocardiales</taxon>
        <taxon>Pseudonocardiaceae</taxon>
        <taxon>Prauserella</taxon>
    </lineage>
</organism>
<evidence type="ECO:0000256" key="3">
    <source>
        <dbReference type="ARBA" id="ARBA00022989"/>
    </source>
</evidence>
<proteinExistence type="predicted"/>
<accession>A0A2V4AYX5</accession>
<protein>
    <submittedName>
        <fullName evidence="6">Uncharacterized protein</fullName>
    </submittedName>
</protein>